<dbReference type="Gene3D" id="3.30.428.30">
    <property type="entry name" value="HIT family - CDH-like"/>
    <property type="match status" value="1"/>
</dbReference>
<evidence type="ECO:0000256" key="6">
    <source>
        <dbReference type="ARBA" id="ARBA00012375"/>
    </source>
</evidence>
<comment type="pathway">
    <text evidence="4">Lipid metabolism.</text>
</comment>
<dbReference type="InterPro" id="IPR003763">
    <property type="entry name" value="CDP-diacylglyc_Pase"/>
</dbReference>
<keyword evidence="13" id="KW-0472">Membrane</keyword>
<comment type="catalytic activity">
    <reaction evidence="1">
        <text>a CDP-1,2-diacyl-sn-glycerol + H2O = a 1,2-diacyl-sn-glycero-3-phosphate + CMP + 2 H(+)</text>
        <dbReference type="Rhea" id="RHEA:15221"/>
        <dbReference type="ChEBI" id="CHEBI:15377"/>
        <dbReference type="ChEBI" id="CHEBI:15378"/>
        <dbReference type="ChEBI" id="CHEBI:58332"/>
        <dbReference type="ChEBI" id="CHEBI:58608"/>
        <dbReference type="ChEBI" id="CHEBI:60377"/>
        <dbReference type="EC" id="3.6.1.26"/>
    </reaction>
</comment>
<protein>
    <recommendedName>
        <fullName evidence="6">CDP-diacylglycerol diphosphatase</fullName>
        <ecNumber evidence="6">3.6.1.26</ecNumber>
    </recommendedName>
    <alternativeName>
        <fullName evidence="16">CDP-diacylglycerol phosphatidylhydrolase</fullName>
    </alternativeName>
    <alternativeName>
        <fullName evidence="17">CDP-diglyceride hydrolase</fullName>
    </alternativeName>
</protein>
<evidence type="ECO:0000256" key="11">
    <source>
        <dbReference type="ARBA" id="ARBA00022989"/>
    </source>
</evidence>
<evidence type="ECO:0000256" key="12">
    <source>
        <dbReference type="ARBA" id="ARBA00023098"/>
    </source>
</evidence>
<accession>A0ABZ1SRB9</accession>
<comment type="pathway">
    <text evidence="3">Phospholipid metabolism; CDP-diacylglycerol degradation; phosphatidate from CDP-diacylglycerol: step 1/1.</text>
</comment>
<dbReference type="GO" id="GO:0008715">
    <property type="term" value="F:CDP-diacylglycerol diphosphatase activity"/>
    <property type="evidence" value="ECO:0007669"/>
    <property type="project" value="UniProtKB-EC"/>
</dbReference>
<dbReference type="Proteomes" id="UP001432011">
    <property type="component" value="Chromosome"/>
</dbReference>
<evidence type="ECO:0000256" key="4">
    <source>
        <dbReference type="ARBA" id="ARBA00005189"/>
    </source>
</evidence>
<evidence type="ECO:0000256" key="15">
    <source>
        <dbReference type="ARBA" id="ARBA00023264"/>
    </source>
</evidence>
<keyword evidence="11" id="KW-1133">Transmembrane helix</keyword>
<keyword evidence="8" id="KW-0444">Lipid biosynthesis</keyword>
<dbReference type="Pfam" id="PF02611">
    <property type="entry name" value="CDH"/>
    <property type="match status" value="1"/>
</dbReference>
<keyword evidence="7" id="KW-1003">Cell membrane</keyword>
<evidence type="ECO:0000256" key="18">
    <source>
        <dbReference type="SAM" id="MobiDB-lite"/>
    </source>
</evidence>
<feature type="compositionally biased region" description="Basic and acidic residues" evidence="18">
    <location>
        <begin position="240"/>
        <end position="257"/>
    </location>
</feature>
<keyword evidence="10 19" id="KW-0378">Hydrolase</keyword>
<proteinExistence type="inferred from homology"/>
<keyword evidence="15" id="KW-1208">Phospholipid metabolism</keyword>
<dbReference type="InterPro" id="IPR006311">
    <property type="entry name" value="TAT_signal"/>
</dbReference>
<evidence type="ECO:0000313" key="19">
    <source>
        <dbReference type="EMBL" id="WUP75464.1"/>
    </source>
</evidence>
<name>A0ABZ1SRB9_9ACTN</name>
<dbReference type="InterPro" id="IPR019546">
    <property type="entry name" value="TAT_signal_bac_arc"/>
</dbReference>
<feature type="region of interest" description="Disordered" evidence="18">
    <location>
        <begin position="223"/>
        <end position="304"/>
    </location>
</feature>
<evidence type="ECO:0000256" key="9">
    <source>
        <dbReference type="ARBA" id="ARBA00022692"/>
    </source>
</evidence>
<dbReference type="NCBIfam" id="TIGR01409">
    <property type="entry name" value="TAT_signal_seq"/>
    <property type="match status" value="1"/>
</dbReference>
<evidence type="ECO:0000256" key="10">
    <source>
        <dbReference type="ARBA" id="ARBA00022801"/>
    </source>
</evidence>
<keyword evidence="14" id="KW-0594">Phospholipid biosynthesis</keyword>
<evidence type="ECO:0000256" key="3">
    <source>
        <dbReference type="ARBA" id="ARBA00004927"/>
    </source>
</evidence>
<dbReference type="EMBL" id="CP108085">
    <property type="protein sequence ID" value="WUP75464.1"/>
    <property type="molecule type" value="Genomic_DNA"/>
</dbReference>
<organism evidence="19 20">
    <name type="scientific">Microbispora hainanensis</name>
    <dbReference type="NCBI Taxonomy" id="568844"/>
    <lineage>
        <taxon>Bacteria</taxon>
        <taxon>Bacillati</taxon>
        <taxon>Actinomycetota</taxon>
        <taxon>Actinomycetes</taxon>
        <taxon>Streptosporangiales</taxon>
        <taxon>Streptosporangiaceae</taxon>
        <taxon>Microbispora</taxon>
    </lineage>
</organism>
<evidence type="ECO:0000256" key="14">
    <source>
        <dbReference type="ARBA" id="ARBA00023209"/>
    </source>
</evidence>
<evidence type="ECO:0000256" key="8">
    <source>
        <dbReference type="ARBA" id="ARBA00022516"/>
    </source>
</evidence>
<keyword evidence="9" id="KW-0812">Transmembrane</keyword>
<reference evidence="19" key="1">
    <citation type="submission" date="2022-10" db="EMBL/GenBank/DDBJ databases">
        <title>The complete genomes of actinobacterial strains from the NBC collection.</title>
        <authorList>
            <person name="Joergensen T.S."/>
            <person name="Alvarez Arevalo M."/>
            <person name="Sterndorff E.B."/>
            <person name="Faurdal D."/>
            <person name="Vuksanovic O."/>
            <person name="Mourched A.-S."/>
            <person name="Charusanti P."/>
            <person name="Shaw S."/>
            <person name="Blin K."/>
            <person name="Weber T."/>
        </authorList>
    </citation>
    <scope>NUCLEOTIDE SEQUENCE</scope>
    <source>
        <strain evidence="19">NBC_00254</strain>
    </source>
</reference>
<evidence type="ECO:0000256" key="7">
    <source>
        <dbReference type="ARBA" id="ARBA00022475"/>
    </source>
</evidence>
<gene>
    <name evidence="19" type="ORF">OG913_00075</name>
</gene>
<dbReference type="PROSITE" id="PS51318">
    <property type="entry name" value="TAT"/>
    <property type="match status" value="1"/>
</dbReference>
<evidence type="ECO:0000256" key="17">
    <source>
        <dbReference type="ARBA" id="ARBA00032892"/>
    </source>
</evidence>
<comment type="similarity">
    <text evidence="5">Belongs to the Cdh family.</text>
</comment>
<keyword evidence="20" id="KW-1185">Reference proteome</keyword>
<evidence type="ECO:0000256" key="16">
    <source>
        <dbReference type="ARBA" id="ARBA00032888"/>
    </source>
</evidence>
<keyword evidence="12" id="KW-0443">Lipid metabolism</keyword>
<comment type="subcellular location">
    <subcellularLocation>
        <location evidence="2">Cell membrane</location>
        <topology evidence="2">Single-pass membrane protein</topology>
    </subcellularLocation>
</comment>
<dbReference type="InterPro" id="IPR036265">
    <property type="entry name" value="HIT-like_sf"/>
</dbReference>
<evidence type="ECO:0000256" key="13">
    <source>
        <dbReference type="ARBA" id="ARBA00023136"/>
    </source>
</evidence>
<sequence length="304" mass="33816">MHENDEASELTRRRFIQFSSMAGATILTGASILAGAGHALSAPSPTCGPDPDENDCGNPHSKEPLWTKSQDCFKKGTCLQNHPDFVVMKGNPSKKKYVNYLLIPTKRINGIECPWICCSAAPNYWSAADYCATQQPTEVPAPVGLGINSRPARQLDQLHIHMARARPESYNDLVAQDKLAARTVENWADTRVSITGYSEQHHTNIQHTYRVLIWGGIHPRQSLRHAQEHAGPHAARRDHRQGSGDHVPPDADRDTSALRRLLHRQQREEPGETGDVQGGWKRHLRPPASHASVTPSPFAWQRPN</sequence>
<evidence type="ECO:0000256" key="2">
    <source>
        <dbReference type="ARBA" id="ARBA00004162"/>
    </source>
</evidence>
<dbReference type="RefSeq" id="WP_328709540.1">
    <property type="nucleotide sequence ID" value="NZ_CP108085.1"/>
</dbReference>
<dbReference type="SUPFAM" id="SSF54197">
    <property type="entry name" value="HIT-like"/>
    <property type="match status" value="1"/>
</dbReference>
<dbReference type="EC" id="3.6.1.26" evidence="6"/>
<evidence type="ECO:0000256" key="1">
    <source>
        <dbReference type="ARBA" id="ARBA00001007"/>
    </source>
</evidence>
<evidence type="ECO:0000256" key="5">
    <source>
        <dbReference type="ARBA" id="ARBA00006435"/>
    </source>
</evidence>
<evidence type="ECO:0000313" key="20">
    <source>
        <dbReference type="Proteomes" id="UP001432011"/>
    </source>
</evidence>